<evidence type="ECO:0000313" key="5">
    <source>
        <dbReference type="Proteomes" id="UP001500604"/>
    </source>
</evidence>
<name>A0ABP8V1F8_9GAMM</name>
<dbReference type="SUPFAM" id="SSF51905">
    <property type="entry name" value="FAD/NAD(P)-binding domain"/>
    <property type="match status" value="1"/>
</dbReference>
<dbReference type="Proteomes" id="UP001500604">
    <property type="component" value="Unassembled WGS sequence"/>
</dbReference>
<dbReference type="Gene3D" id="3.50.50.60">
    <property type="entry name" value="FAD/NAD(P)-binding domain"/>
    <property type="match status" value="2"/>
</dbReference>
<proteinExistence type="predicted"/>
<evidence type="ECO:0000256" key="1">
    <source>
        <dbReference type="ARBA" id="ARBA00022630"/>
    </source>
</evidence>
<dbReference type="RefSeq" id="WP_345195849.1">
    <property type="nucleotide sequence ID" value="NZ_BAABFL010000320.1"/>
</dbReference>
<keyword evidence="2" id="KW-0274">FAD</keyword>
<dbReference type="Pfam" id="PF00743">
    <property type="entry name" value="FMO-like"/>
    <property type="match status" value="1"/>
</dbReference>
<dbReference type="InterPro" id="IPR036188">
    <property type="entry name" value="FAD/NAD-bd_sf"/>
</dbReference>
<dbReference type="PANTHER" id="PTHR42877:SF4">
    <property type="entry name" value="FAD_NAD(P)-BINDING DOMAIN-CONTAINING PROTEIN-RELATED"/>
    <property type="match status" value="1"/>
</dbReference>
<protein>
    <submittedName>
        <fullName evidence="4">NAD(P)/FAD-dependent oxidoreductase</fullName>
    </submittedName>
</protein>
<comment type="caution">
    <text evidence="4">The sequence shown here is derived from an EMBL/GenBank/DDBJ whole genome shotgun (WGS) entry which is preliminary data.</text>
</comment>
<evidence type="ECO:0000256" key="3">
    <source>
        <dbReference type="ARBA" id="ARBA00023002"/>
    </source>
</evidence>
<dbReference type="InterPro" id="IPR051209">
    <property type="entry name" value="FAD-bind_Monooxygenase_sf"/>
</dbReference>
<keyword evidence="1" id="KW-0285">Flavoprotein</keyword>
<sequence length="507" mass="57189">MSAQDTPLLDVAIIGSGFSGLCMAIKLKEAGIHNIRILEKAAEVGGTWRENTYPGAACDVQSHLYSYSFAGKADWSHVFSGWEEIQNYILDCAVRYELKPHIQFNTTVTGAQFNEEDGSWVISTADGEPVHARCLILGTGPLHVPAIPSIPGLESFTGEIFHSSQWNHDYDLAGKTVASIGTGGSAIQYMPEVAKKAAKLHVFQRTPAWVMPRNERAYTRLEKVLFRKVPLLRKAYRSMLYWINESRVTLMLNPRIAKLMEGMARLHLRFKVKDPVTRQKLTPDYTIGCKRILISNQYYPAFNRENVELVTDGIQAIRENSIVTANGEKRPVDAIILGTGFVADPCQYMKHFPITGLKGQRLLDTWKNGAEAYLGMSVSGFPNLFQMVGPNTGLGHNSMIFMIESQSRYIVDAIRHLKAKEAGYMDIRADIQRDFNVGLQKKLVGTVWQTGCQSWYKRADGKNFTLWPGTTFRYRWETRKIQPDCYEWRTSVRSNAESIKLEALTES</sequence>
<organism evidence="4 5">
    <name type="scientific">Kistimonas scapharcae</name>
    <dbReference type="NCBI Taxonomy" id="1036133"/>
    <lineage>
        <taxon>Bacteria</taxon>
        <taxon>Pseudomonadati</taxon>
        <taxon>Pseudomonadota</taxon>
        <taxon>Gammaproteobacteria</taxon>
        <taxon>Oceanospirillales</taxon>
        <taxon>Endozoicomonadaceae</taxon>
        <taxon>Kistimonas</taxon>
    </lineage>
</organism>
<evidence type="ECO:0000256" key="2">
    <source>
        <dbReference type="ARBA" id="ARBA00022827"/>
    </source>
</evidence>
<keyword evidence="5" id="KW-1185">Reference proteome</keyword>
<reference evidence="5" key="1">
    <citation type="journal article" date="2019" name="Int. J. Syst. Evol. Microbiol.">
        <title>The Global Catalogue of Microorganisms (GCM) 10K type strain sequencing project: providing services to taxonomists for standard genome sequencing and annotation.</title>
        <authorList>
            <consortium name="The Broad Institute Genomics Platform"/>
            <consortium name="The Broad Institute Genome Sequencing Center for Infectious Disease"/>
            <person name="Wu L."/>
            <person name="Ma J."/>
        </authorList>
    </citation>
    <scope>NUCLEOTIDE SEQUENCE [LARGE SCALE GENOMIC DNA]</scope>
    <source>
        <strain evidence="5">JCM 17805</strain>
    </source>
</reference>
<keyword evidence="3" id="KW-0560">Oxidoreductase</keyword>
<dbReference type="InterPro" id="IPR020946">
    <property type="entry name" value="Flavin_mOase-like"/>
</dbReference>
<evidence type="ECO:0000313" key="4">
    <source>
        <dbReference type="EMBL" id="GAA4649839.1"/>
    </source>
</evidence>
<gene>
    <name evidence="4" type="ORF">GCM10023116_21200</name>
</gene>
<accession>A0ABP8V1F8</accession>
<dbReference type="PANTHER" id="PTHR42877">
    <property type="entry name" value="L-ORNITHINE N(5)-MONOOXYGENASE-RELATED"/>
    <property type="match status" value="1"/>
</dbReference>
<dbReference type="EMBL" id="BAABFL010000320">
    <property type="protein sequence ID" value="GAA4649839.1"/>
    <property type="molecule type" value="Genomic_DNA"/>
</dbReference>